<dbReference type="FunFam" id="3.30.1330.40:FF:000001">
    <property type="entry name" value="L-PSP family endoribonuclease"/>
    <property type="match status" value="1"/>
</dbReference>
<dbReference type="SUPFAM" id="SSF55298">
    <property type="entry name" value="YjgF-like"/>
    <property type="match status" value="1"/>
</dbReference>
<dbReference type="Gene3D" id="3.30.1330.40">
    <property type="entry name" value="RutC-like"/>
    <property type="match status" value="1"/>
</dbReference>
<organism evidence="2 3">
    <name type="scientific">Paenibacillus agri</name>
    <dbReference type="NCBI Taxonomy" id="2744309"/>
    <lineage>
        <taxon>Bacteria</taxon>
        <taxon>Bacillati</taxon>
        <taxon>Bacillota</taxon>
        <taxon>Bacilli</taxon>
        <taxon>Bacillales</taxon>
        <taxon>Paenibacillaceae</taxon>
        <taxon>Paenibacillus</taxon>
    </lineage>
</organism>
<dbReference type="GO" id="GO:0005829">
    <property type="term" value="C:cytosol"/>
    <property type="evidence" value="ECO:0007669"/>
    <property type="project" value="TreeGrafter"/>
</dbReference>
<dbReference type="InterPro" id="IPR006056">
    <property type="entry name" value="RidA"/>
</dbReference>
<dbReference type="RefSeq" id="WP_175373430.1">
    <property type="nucleotide sequence ID" value="NZ_JABWCS010000217.1"/>
</dbReference>
<gene>
    <name evidence="2" type="ORF">HPT30_21805</name>
</gene>
<dbReference type="InterPro" id="IPR006175">
    <property type="entry name" value="YjgF/YER057c/UK114"/>
</dbReference>
<reference evidence="2" key="1">
    <citation type="submission" date="2020-06" db="EMBL/GenBank/DDBJ databases">
        <title>Paenibacillus sp. nov., isolated from soil.</title>
        <authorList>
            <person name="Seo Y.L."/>
        </authorList>
    </citation>
    <scope>NUCLEOTIDE SEQUENCE [LARGE SCALE GENOMIC DNA]</scope>
    <source>
        <strain evidence="2">JW14</strain>
    </source>
</reference>
<dbReference type="PROSITE" id="PS01094">
    <property type="entry name" value="UPF0076"/>
    <property type="match status" value="1"/>
</dbReference>
<comment type="caution">
    <text evidence="2">The sequence shown here is derived from an EMBL/GenBank/DDBJ whole genome shotgun (WGS) entry which is preliminary data.</text>
</comment>
<dbReference type="PANTHER" id="PTHR11803">
    <property type="entry name" value="2-IMINOBUTANOATE/2-IMINOPROPANOATE DEAMINASE RIDA"/>
    <property type="match status" value="1"/>
</dbReference>
<dbReference type="InterPro" id="IPR035959">
    <property type="entry name" value="RutC-like_sf"/>
</dbReference>
<dbReference type="GO" id="GO:0019239">
    <property type="term" value="F:deaminase activity"/>
    <property type="evidence" value="ECO:0007669"/>
    <property type="project" value="TreeGrafter"/>
</dbReference>
<dbReference type="PANTHER" id="PTHR11803:SF39">
    <property type="entry name" value="2-IMINOBUTANOATE_2-IMINOPROPANOATE DEAMINASE"/>
    <property type="match status" value="1"/>
</dbReference>
<dbReference type="Proteomes" id="UP000564806">
    <property type="component" value="Unassembled WGS sequence"/>
</dbReference>
<protein>
    <submittedName>
        <fullName evidence="2">RidA family protein</fullName>
    </submittedName>
</protein>
<comment type="similarity">
    <text evidence="1">Belongs to the RutC family.</text>
</comment>
<dbReference type="EMBL" id="JABWCS010000217">
    <property type="protein sequence ID" value="NUU62989.1"/>
    <property type="molecule type" value="Genomic_DNA"/>
</dbReference>
<evidence type="ECO:0000313" key="2">
    <source>
        <dbReference type="EMBL" id="NUU62989.1"/>
    </source>
</evidence>
<dbReference type="AlphaFoldDB" id="A0A850ETH2"/>
<evidence type="ECO:0000256" key="1">
    <source>
        <dbReference type="ARBA" id="ARBA00010552"/>
    </source>
</evidence>
<dbReference type="InterPro" id="IPR019897">
    <property type="entry name" value="RidA_CS"/>
</dbReference>
<dbReference type="NCBIfam" id="TIGR00004">
    <property type="entry name" value="Rid family detoxifying hydrolase"/>
    <property type="match status" value="1"/>
</dbReference>
<accession>A0A850ETH2</accession>
<name>A0A850ETH2_9BACL</name>
<dbReference type="CDD" id="cd00448">
    <property type="entry name" value="YjgF_YER057c_UK114_family"/>
    <property type="match status" value="1"/>
</dbReference>
<dbReference type="Pfam" id="PF01042">
    <property type="entry name" value="Ribonuc_L-PSP"/>
    <property type="match status" value="1"/>
</dbReference>
<keyword evidence="3" id="KW-1185">Reference proteome</keyword>
<proteinExistence type="inferred from homology"/>
<sequence>MKTQVSTPHAPQAIGPYSQAVLAGDFLFVSGQIPLDPQTGLMVSGGITSQTHRVLDNLKAVLEAAAVSLEEVVKTTIFLSSMDDFATVNEIYGSYFTGEILPARAAVQIAKLPKDALVEIECIAYKGGTSLPLLSGGN</sequence>
<evidence type="ECO:0000313" key="3">
    <source>
        <dbReference type="Proteomes" id="UP000564806"/>
    </source>
</evidence>